<dbReference type="PANTHER" id="PTHR46131:SF1">
    <property type="entry name" value="SD08549P"/>
    <property type="match status" value="1"/>
</dbReference>
<dbReference type="Gene3D" id="1.50.40.10">
    <property type="entry name" value="Mitochondrial carrier domain"/>
    <property type="match status" value="1"/>
</dbReference>
<name>A0ABD1FBP6_HYPHA</name>
<evidence type="ECO:0000256" key="5">
    <source>
        <dbReference type="ARBA" id="ARBA00022737"/>
    </source>
</evidence>
<comment type="caution">
    <text evidence="12">The sequence shown here is derived from an EMBL/GenBank/DDBJ whole genome shotgun (WGS) entry which is preliminary data.</text>
</comment>
<keyword evidence="9 10" id="KW-0472">Membrane</keyword>
<sequence>MKKEGFRQMYRGILPPLFQRSSEISVMFGMYKTAEVRLRPLELSTNEEILASSIISGLAESILTPFERTQLLLMDSKYNDRFRNTGHAVLVQIKHYGLKELYRGFTVISIRNVFHNTCFFASKERMSKFVNEFEQIGMSTKHFITGATVGLTMTCVFYPLKVIKTIIQKDLGGRFRVGALRMQVTSIFVIRFKSTPTN</sequence>
<keyword evidence="8" id="KW-0496">Mitochondrion</keyword>
<keyword evidence="7" id="KW-1133">Transmembrane helix</keyword>
<dbReference type="Pfam" id="PF00153">
    <property type="entry name" value="Mito_carr"/>
    <property type="match status" value="1"/>
</dbReference>
<keyword evidence="6" id="KW-0999">Mitochondrion inner membrane</keyword>
<dbReference type="PANTHER" id="PTHR46131">
    <property type="entry name" value="SD08549P"/>
    <property type="match status" value="1"/>
</dbReference>
<keyword evidence="4 10" id="KW-0812">Transmembrane</keyword>
<evidence type="ECO:0000256" key="11">
    <source>
        <dbReference type="RuleBase" id="RU000488"/>
    </source>
</evidence>
<accession>A0ABD1FBP6</accession>
<evidence type="ECO:0000256" key="4">
    <source>
        <dbReference type="ARBA" id="ARBA00022692"/>
    </source>
</evidence>
<evidence type="ECO:0000256" key="6">
    <source>
        <dbReference type="ARBA" id="ARBA00022792"/>
    </source>
</evidence>
<comment type="similarity">
    <text evidence="2 11">Belongs to the mitochondrial carrier (TC 2.A.29) family.</text>
</comment>
<evidence type="ECO:0000256" key="9">
    <source>
        <dbReference type="ARBA" id="ARBA00023136"/>
    </source>
</evidence>
<dbReference type="GO" id="GO:0005743">
    <property type="term" value="C:mitochondrial inner membrane"/>
    <property type="evidence" value="ECO:0007669"/>
    <property type="project" value="UniProtKB-SubCell"/>
</dbReference>
<dbReference type="InterPro" id="IPR023395">
    <property type="entry name" value="MCP_dom_sf"/>
</dbReference>
<comment type="subcellular location">
    <subcellularLocation>
        <location evidence="1">Mitochondrion inner membrane</location>
        <topology evidence="1">Multi-pass membrane protein</topology>
    </subcellularLocation>
</comment>
<evidence type="ECO:0000256" key="3">
    <source>
        <dbReference type="ARBA" id="ARBA00022448"/>
    </source>
</evidence>
<keyword evidence="5" id="KW-0677">Repeat</keyword>
<evidence type="ECO:0000313" key="13">
    <source>
        <dbReference type="Proteomes" id="UP001566132"/>
    </source>
</evidence>
<organism evidence="12 13">
    <name type="scientific">Hypothenemus hampei</name>
    <name type="common">Coffee berry borer</name>
    <dbReference type="NCBI Taxonomy" id="57062"/>
    <lineage>
        <taxon>Eukaryota</taxon>
        <taxon>Metazoa</taxon>
        <taxon>Ecdysozoa</taxon>
        <taxon>Arthropoda</taxon>
        <taxon>Hexapoda</taxon>
        <taxon>Insecta</taxon>
        <taxon>Pterygota</taxon>
        <taxon>Neoptera</taxon>
        <taxon>Endopterygota</taxon>
        <taxon>Coleoptera</taxon>
        <taxon>Polyphaga</taxon>
        <taxon>Cucujiformia</taxon>
        <taxon>Curculionidae</taxon>
        <taxon>Scolytinae</taxon>
        <taxon>Hypothenemus</taxon>
    </lineage>
</organism>
<feature type="repeat" description="Solcar" evidence="10">
    <location>
        <begin position="1"/>
        <end position="37"/>
    </location>
</feature>
<keyword evidence="3 11" id="KW-0813">Transport</keyword>
<evidence type="ECO:0000256" key="8">
    <source>
        <dbReference type="ARBA" id="ARBA00023128"/>
    </source>
</evidence>
<dbReference type="SUPFAM" id="SSF103506">
    <property type="entry name" value="Mitochondrial carrier"/>
    <property type="match status" value="1"/>
</dbReference>
<dbReference type="PROSITE" id="PS50920">
    <property type="entry name" value="SOLCAR"/>
    <property type="match status" value="2"/>
</dbReference>
<reference evidence="12 13" key="1">
    <citation type="submission" date="2024-05" db="EMBL/GenBank/DDBJ databases">
        <title>Genetic variation in Jamaican populations of the coffee berry borer (Hypothenemus hampei).</title>
        <authorList>
            <person name="Errbii M."/>
            <person name="Myrie A."/>
        </authorList>
    </citation>
    <scope>NUCLEOTIDE SEQUENCE [LARGE SCALE GENOMIC DNA]</scope>
    <source>
        <strain evidence="12">JA-Hopewell-2020-01-JO</strain>
        <tissue evidence="12">Whole body</tissue>
    </source>
</reference>
<dbReference type="Proteomes" id="UP001566132">
    <property type="component" value="Unassembled WGS sequence"/>
</dbReference>
<protein>
    <submittedName>
        <fullName evidence="12">Uncharacterized protein</fullName>
    </submittedName>
</protein>
<dbReference type="EMBL" id="JBDJPC010000001">
    <property type="protein sequence ID" value="KAL1516705.1"/>
    <property type="molecule type" value="Genomic_DNA"/>
</dbReference>
<evidence type="ECO:0000256" key="1">
    <source>
        <dbReference type="ARBA" id="ARBA00004448"/>
    </source>
</evidence>
<gene>
    <name evidence="12" type="ORF">ABEB36_000582</name>
</gene>
<dbReference type="InterPro" id="IPR052465">
    <property type="entry name" value="Mito_NAD+_Carrier"/>
</dbReference>
<evidence type="ECO:0000256" key="7">
    <source>
        <dbReference type="ARBA" id="ARBA00022989"/>
    </source>
</evidence>
<evidence type="ECO:0000313" key="12">
    <source>
        <dbReference type="EMBL" id="KAL1516705.1"/>
    </source>
</evidence>
<keyword evidence="13" id="KW-1185">Reference proteome</keyword>
<evidence type="ECO:0000256" key="2">
    <source>
        <dbReference type="ARBA" id="ARBA00006375"/>
    </source>
</evidence>
<evidence type="ECO:0000256" key="10">
    <source>
        <dbReference type="PROSITE-ProRule" id="PRU00282"/>
    </source>
</evidence>
<dbReference type="InterPro" id="IPR018108">
    <property type="entry name" value="MCP_transmembrane"/>
</dbReference>
<feature type="repeat" description="Solcar" evidence="10">
    <location>
        <begin position="47"/>
        <end position="129"/>
    </location>
</feature>
<dbReference type="AlphaFoldDB" id="A0ABD1FBP6"/>
<proteinExistence type="inferred from homology"/>